<feature type="coiled-coil region" evidence="1">
    <location>
        <begin position="36"/>
        <end position="94"/>
    </location>
</feature>
<dbReference type="Ensembl" id="ENSCCRT00020004824.1">
    <property type="protein sequence ID" value="ENSCCRP00020004228.1"/>
    <property type="gene ID" value="ENSCCRG00020002435.1"/>
</dbReference>
<dbReference type="Ensembl" id="ENSCCRT00015013180.1">
    <property type="protein sequence ID" value="ENSCCRP00015012723.1"/>
    <property type="gene ID" value="ENSCCRG00015005836.1"/>
</dbReference>
<dbReference type="Proteomes" id="UP000694700">
    <property type="component" value="Unplaced"/>
</dbReference>
<accession>A0A8C2GY15</accession>
<dbReference type="Proteomes" id="UP000694701">
    <property type="component" value="Unplaced"/>
</dbReference>
<evidence type="ECO:0000256" key="1">
    <source>
        <dbReference type="SAM" id="Coils"/>
    </source>
</evidence>
<protein>
    <submittedName>
        <fullName evidence="2">Uncharacterized protein</fullName>
    </submittedName>
</protein>
<sequence length="156" mass="17804">MDTSGSICQHSGLIDSGLAVKESVIQQHLTHYKQATETAREELAVLQTKYIKLQSQLLVSQSKVASQEATLKNLKNAKQEVAETQRRCETLMSLNQHWQTNLCKCVRKERPPLEQSVKLYEVECKASRETDVEREQLLSASRVNELNSSRQVSYRK</sequence>
<proteinExistence type="predicted"/>
<evidence type="ECO:0000313" key="2">
    <source>
        <dbReference type="Ensembl" id="ENSCCRP00020004228.1"/>
    </source>
</evidence>
<organism evidence="2 3">
    <name type="scientific">Cyprinus carpio</name>
    <name type="common">Common carp</name>
    <dbReference type="NCBI Taxonomy" id="7962"/>
    <lineage>
        <taxon>Eukaryota</taxon>
        <taxon>Metazoa</taxon>
        <taxon>Chordata</taxon>
        <taxon>Craniata</taxon>
        <taxon>Vertebrata</taxon>
        <taxon>Euteleostomi</taxon>
        <taxon>Actinopterygii</taxon>
        <taxon>Neopterygii</taxon>
        <taxon>Teleostei</taxon>
        <taxon>Ostariophysi</taxon>
        <taxon>Cypriniformes</taxon>
        <taxon>Cyprinidae</taxon>
        <taxon>Cyprininae</taxon>
        <taxon>Cyprinus</taxon>
    </lineage>
</organism>
<dbReference type="PANTHER" id="PTHR18863">
    <property type="entry name" value="TSEC-2-RELATED"/>
    <property type="match status" value="1"/>
</dbReference>
<dbReference type="InterPro" id="IPR039139">
    <property type="entry name" value="CCDC170-like"/>
</dbReference>
<name>A0A8C2GY15_CYPCA</name>
<dbReference type="PANTHER" id="PTHR18863:SF4">
    <property type="entry name" value="COILED-COIL DOMAIN-CONTAINING PROTEIN 170"/>
    <property type="match status" value="1"/>
</dbReference>
<evidence type="ECO:0000313" key="3">
    <source>
        <dbReference type="Proteomes" id="UP000694701"/>
    </source>
</evidence>
<dbReference type="AlphaFoldDB" id="A0A8C2GY15"/>
<keyword evidence="1" id="KW-0175">Coiled coil</keyword>
<reference evidence="2" key="1">
    <citation type="submission" date="2025-05" db="UniProtKB">
        <authorList>
            <consortium name="Ensembl"/>
        </authorList>
    </citation>
    <scope>IDENTIFICATION</scope>
</reference>